<keyword evidence="3" id="KW-0833">Ubl conjugation pathway</keyword>
<organism evidence="6 7">
    <name type="scientific">Eublepharis macularius</name>
    <name type="common">Leopard gecko</name>
    <name type="synonym">Cyrtodactylus macularius</name>
    <dbReference type="NCBI Taxonomy" id="481883"/>
    <lineage>
        <taxon>Eukaryota</taxon>
        <taxon>Metazoa</taxon>
        <taxon>Chordata</taxon>
        <taxon>Craniata</taxon>
        <taxon>Vertebrata</taxon>
        <taxon>Euteleostomi</taxon>
        <taxon>Lepidosauria</taxon>
        <taxon>Squamata</taxon>
        <taxon>Bifurcata</taxon>
        <taxon>Gekkota</taxon>
        <taxon>Eublepharidae</taxon>
        <taxon>Eublepharinae</taxon>
        <taxon>Eublepharis</taxon>
    </lineage>
</organism>
<dbReference type="Proteomes" id="UP001190640">
    <property type="component" value="Chromosome 12"/>
</dbReference>
<dbReference type="InterPro" id="IPR003131">
    <property type="entry name" value="T1-type_BTB"/>
</dbReference>
<gene>
    <name evidence="7" type="primary">KCTD11</name>
</gene>
<dbReference type="AlphaFoldDB" id="A0AA97K9X4"/>
<evidence type="ECO:0000256" key="2">
    <source>
        <dbReference type="ARBA" id="ARBA00022604"/>
    </source>
</evidence>
<dbReference type="PANTHER" id="PTHR14499">
    <property type="entry name" value="POTASSIUM CHANNEL TETRAMERIZATION DOMAIN-CONTAINING"/>
    <property type="match status" value="1"/>
</dbReference>
<feature type="domain" description="BTB" evidence="5">
    <location>
        <begin position="13"/>
        <end position="114"/>
    </location>
</feature>
<dbReference type="RefSeq" id="XP_054851154.1">
    <property type="nucleotide sequence ID" value="XM_054995179.1"/>
</dbReference>
<accession>A0AA97K9X4</accession>
<dbReference type="Pfam" id="PF02214">
    <property type="entry name" value="BTB_2"/>
    <property type="match status" value="1"/>
</dbReference>
<evidence type="ECO:0000256" key="1">
    <source>
        <dbReference type="ARBA" id="ARBA00004906"/>
    </source>
</evidence>
<comment type="pathway">
    <text evidence="1">Protein modification; protein ubiquitination.</text>
</comment>
<dbReference type="InterPro" id="IPR045763">
    <property type="entry name" value="KCTD11/21_C"/>
</dbReference>
<protein>
    <submittedName>
        <fullName evidence="7">BTB/POZ domain-containing protein KCTD11 isoform X1</fullName>
    </submittedName>
</protein>
<feature type="compositionally biased region" description="Basic and acidic residues" evidence="4">
    <location>
        <begin position="231"/>
        <end position="241"/>
    </location>
</feature>
<evidence type="ECO:0000256" key="3">
    <source>
        <dbReference type="ARBA" id="ARBA00022786"/>
    </source>
</evidence>
<reference evidence="7" key="1">
    <citation type="submission" date="2025-08" db="UniProtKB">
        <authorList>
            <consortium name="RefSeq"/>
        </authorList>
    </citation>
    <scope>IDENTIFICATION</scope>
    <source>
        <tissue evidence="7">Blood</tissue>
    </source>
</reference>
<evidence type="ECO:0000313" key="6">
    <source>
        <dbReference type="Proteomes" id="UP001190640"/>
    </source>
</evidence>
<sequence>MPGTCEPASRAGGPITLNVGGKFYSTTFETLTRFPDSMLGAMFRGPRPALTDSSGNYFIDRDGKTFRHILNFLRFGRLDLPEGYTELSLLRVEADFYQIRPLLEALHHVEAERRRQRANAVLHADVDLRERLLHFNVRRRPQNYELCTCSLQIFTANVFCTDQHFLAMLRRRLGQLDHTNGELEEGCYERWVDHSKGETESQGFLGQPDDSDRTARESRNGVSWNSMTASRESRSWKRQGDGFRTNGERRICPYDSADEDVEMADEGPDNSLGLSQPGTKACHHLCLEWAPRPNELPPAEYVKQKLCPLQVGGREVRTANEFLEEVLKVALAQGFRVDSVFPDPADILGARSLRFVRH</sequence>
<dbReference type="Pfam" id="PF19329">
    <property type="entry name" value="KCTD11_21_C"/>
    <property type="match status" value="2"/>
</dbReference>
<feature type="compositionally biased region" description="Basic and acidic residues" evidence="4">
    <location>
        <begin position="210"/>
        <end position="219"/>
    </location>
</feature>
<evidence type="ECO:0000256" key="4">
    <source>
        <dbReference type="SAM" id="MobiDB-lite"/>
    </source>
</evidence>
<evidence type="ECO:0000313" key="7">
    <source>
        <dbReference type="RefSeq" id="XP_054851154.1"/>
    </source>
</evidence>
<dbReference type="KEGG" id="emc:129340399"/>
<dbReference type="GeneID" id="129340399"/>
<dbReference type="InterPro" id="IPR000210">
    <property type="entry name" value="BTB/POZ_dom"/>
</dbReference>
<dbReference type="InterPro" id="IPR011333">
    <property type="entry name" value="SKP1/BTB/POZ_sf"/>
</dbReference>
<dbReference type="CDD" id="cd18365">
    <property type="entry name" value="BTB_POZ_KCTD6_like"/>
    <property type="match status" value="1"/>
</dbReference>
<feature type="region of interest" description="Disordered" evidence="4">
    <location>
        <begin position="198"/>
        <end position="241"/>
    </location>
</feature>
<dbReference type="SUPFAM" id="SSF54695">
    <property type="entry name" value="POZ domain"/>
    <property type="match status" value="1"/>
</dbReference>
<keyword evidence="2" id="KW-0341">Growth regulation</keyword>
<proteinExistence type="predicted"/>
<dbReference type="SMART" id="SM00225">
    <property type="entry name" value="BTB"/>
    <property type="match status" value="1"/>
</dbReference>
<feature type="compositionally biased region" description="Polar residues" evidence="4">
    <location>
        <begin position="220"/>
        <end position="230"/>
    </location>
</feature>
<dbReference type="GO" id="GO:0045666">
    <property type="term" value="P:positive regulation of neuron differentiation"/>
    <property type="evidence" value="ECO:0007669"/>
    <property type="project" value="TreeGrafter"/>
</dbReference>
<dbReference type="PANTHER" id="PTHR14499:SF7">
    <property type="entry name" value="BTB_POZ DOMAIN-CONTAINING PROTEIN KCTD11"/>
    <property type="match status" value="1"/>
</dbReference>
<dbReference type="GO" id="GO:0051260">
    <property type="term" value="P:protein homooligomerization"/>
    <property type="evidence" value="ECO:0007669"/>
    <property type="project" value="InterPro"/>
</dbReference>
<keyword evidence="6" id="KW-1185">Reference proteome</keyword>
<dbReference type="CTD" id="147040"/>
<name>A0AA97K9X4_EUBMA</name>
<dbReference type="Gene3D" id="3.30.710.10">
    <property type="entry name" value="Potassium Channel Kv1.1, Chain A"/>
    <property type="match status" value="1"/>
</dbReference>
<evidence type="ECO:0000259" key="5">
    <source>
        <dbReference type="SMART" id="SM00225"/>
    </source>
</evidence>